<dbReference type="NCBIfam" id="TIGR01930">
    <property type="entry name" value="AcCoA-C-Actrans"/>
    <property type="match status" value="1"/>
</dbReference>
<feature type="domain" description="Thiolase N-terminal" evidence="8">
    <location>
        <begin position="5"/>
        <end position="257"/>
    </location>
</feature>
<protein>
    <recommendedName>
        <fullName evidence="5">Probable acetyl-CoA acetyltransferase</fullName>
        <ecNumber evidence="2">2.3.1.9</ecNumber>
    </recommendedName>
</protein>
<dbReference type="InterPro" id="IPR016039">
    <property type="entry name" value="Thiolase-like"/>
</dbReference>
<evidence type="ECO:0000256" key="1">
    <source>
        <dbReference type="ARBA" id="ARBA00010982"/>
    </source>
</evidence>
<keyword evidence="4 7" id="KW-0012">Acyltransferase</keyword>
<gene>
    <name evidence="10" type="ORF">G7068_10815</name>
</gene>
<dbReference type="Pfam" id="PF00108">
    <property type="entry name" value="Thiolase_N"/>
    <property type="match status" value="1"/>
</dbReference>
<dbReference type="PROSITE" id="PS00737">
    <property type="entry name" value="THIOLASE_2"/>
    <property type="match status" value="1"/>
</dbReference>
<evidence type="ECO:0000256" key="5">
    <source>
        <dbReference type="ARBA" id="ARBA00040529"/>
    </source>
</evidence>
<name>A0A6G7XGY3_9MICO</name>
<feature type="domain" description="Thiolase C-terminal" evidence="9">
    <location>
        <begin position="265"/>
        <end position="387"/>
    </location>
</feature>
<organism evidence="10 11">
    <name type="scientific">Leucobacter viscericola</name>
    <dbReference type="NCBI Taxonomy" id="2714935"/>
    <lineage>
        <taxon>Bacteria</taxon>
        <taxon>Bacillati</taxon>
        <taxon>Actinomycetota</taxon>
        <taxon>Actinomycetes</taxon>
        <taxon>Micrococcales</taxon>
        <taxon>Microbacteriaceae</taxon>
        <taxon>Leucobacter</taxon>
    </lineage>
</organism>
<proteinExistence type="inferred from homology"/>
<sequence>MTALIAGYARTPFAKFTGQLAAQPATVLGAHAVKAALQRAGVAADQVDTLVAGQVLQGGAGQNPARQTAVGAGIPLNVPAITLNAVCLSGTEAVSQAVRLINAGEAEIVVAVGQESMSLAPHVIPMRAGTKYGTAQLVDTVDHDGLTDAFERTAMGALTEQGNTPLGITREQQDEIAAKSHQRAAAASEFFAGEIEPFTVTSRRGDTVVAADDGIRADTTAESLAKLRPAFTKDGTITAGNASQITDGAAALVIVSEGAATKLGLKPIARVEATALVAGPDVHLHSQPARAIAAALAKTGAEASELAAIEINEAFAAVGAQSTRELGVDPEIVNVHGGAIALGHPIGASGARIVGTLARQLAELGSGSLGAVGICGGGGQGSAVVLRAL</sequence>
<evidence type="ECO:0000313" key="10">
    <source>
        <dbReference type="EMBL" id="QIK63631.1"/>
    </source>
</evidence>
<evidence type="ECO:0000256" key="4">
    <source>
        <dbReference type="ARBA" id="ARBA00023315"/>
    </source>
</evidence>
<dbReference type="Gene3D" id="3.40.47.10">
    <property type="match status" value="2"/>
</dbReference>
<dbReference type="SUPFAM" id="SSF53901">
    <property type="entry name" value="Thiolase-like"/>
    <property type="match status" value="2"/>
</dbReference>
<dbReference type="Pfam" id="PF02803">
    <property type="entry name" value="Thiolase_C"/>
    <property type="match status" value="1"/>
</dbReference>
<dbReference type="Proteomes" id="UP000502677">
    <property type="component" value="Chromosome"/>
</dbReference>
<dbReference type="EMBL" id="CP049863">
    <property type="protein sequence ID" value="QIK63631.1"/>
    <property type="molecule type" value="Genomic_DNA"/>
</dbReference>
<feature type="active site" description="Proton acceptor" evidence="6">
    <location>
        <position position="375"/>
    </location>
</feature>
<dbReference type="InterPro" id="IPR020613">
    <property type="entry name" value="Thiolase_CS"/>
</dbReference>
<accession>A0A6G7XGY3</accession>
<dbReference type="KEGG" id="lvi:G7068_10815"/>
<dbReference type="PROSITE" id="PS00099">
    <property type="entry name" value="THIOLASE_3"/>
    <property type="match status" value="1"/>
</dbReference>
<evidence type="ECO:0000256" key="2">
    <source>
        <dbReference type="ARBA" id="ARBA00012705"/>
    </source>
</evidence>
<dbReference type="InterPro" id="IPR020616">
    <property type="entry name" value="Thiolase_N"/>
</dbReference>
<evidence type="ECO:0000259" key="8">
    <source>
        <dbReference type="Pfam" id="PF00108"/>
    </source>
</evidence>
<dbReference type="InterPro" id="IPR020617">
    <property type="entry name" value="Thiolase_C"/>
</dbReference>
<comment type="similarity">
    <text evidence="1 7">Belongs to the thiolase-like superfamily. Thiolase family.</text>
</comment>
<evidence type="ECO:0000256" key="3">
    <source>
        <dbReference type="ARBA" id="ARBA00022679"/>
    </source>
</evidence>
<evidence type="ECO:0000256" key="7">
    <source>
        <dbReference type="RuleBase" id="RU003557"/>
    </source>
</evidence>
<keyword evidence="3 7" id="KW-0808">Transferase</keyword>
<dbReference type="CDD" id="cd00751">
    <property type="entry name" value="thiolase"/>
    <property type="match status" value="1"/>
</dbReference>
<dbReference type="AlphaFoldDB" id="A0A6G7XGY3"/>
<keyword evidence="11" id="KW-1185">Reference proteome</keyword>
<evidence type="ECO:0000259" key="9">
    <source>
        <dbReference type="Pfam" id="PF02803"/>
    </source>
</evidence>
<dbReference type="PANTHER" id="PTHR18919">
    <property type="entry name" value="ACETYL-COA C-ACYLTRANSFERASE"/>
    <property type="match status" value="1"/>
</dbReference>
<dbReference type="GO" id="GO:0003985">
    <property type="term" value="F:acetyl-CoA C-acetyltransferase activity"/>
    <property type="evidence" value="ECO:0007669"/>
    <property type="project" value="UniProtKB-EC"/>
</dbReference>
<dbReference type="PIRSF" id="PIRSF000429">
    <property type="entry name" value="Ac-CoA_Ac_transf"/>
    <property type="match status" value="1"/>
</dbReference>
<evidence type="ECO:0000256" key="6">
    <source>
        <dbReference type="PIRSR" id="PIRSR000429-1"/>
    </source>
</evidence>
<feature type="active site" description="Acyl-thioester intermediate" evidence="6">
    <location>
        <position position="87"/>
    </location>
</feature>
<evidence type="ECO:0000313" key="11">
    <source>
        <dbReference type="Proteomes" id="UP000502677"/>
    </source>
</evidence>
<dbReference type="PANTHER" id="PTHR18919:SF107">
    <property type="entry name" value="ACETYL-COA ACETYLTRANSFERASE, CYTOSOLIC"/>
    <property type="match status" value="1"/>
</dbReference>
<dbReference type="InterPro" id="IPR020610">
    <property type="entry name" value="Thiolase_AS"/>
</dbReference>
<dbReference type="RefSeq" id="WP_166291969.1">
    <property type="nucleotide sequence ID" value="NZ_CP049863.1"/>
</dbReference>
<dbReference type="InterPro" id="IPR002155">
    <property type="entry name" value="Thiolase"/>
</dbReference>
<reference evidence="10 11" key="1">
    <citation type="submission" date="2020-03" db="EMBL/GenBank/DDBJ databases">
        <title>Leucobacter sp. nov., isolated from beetles.</title>
        <authorList>
            <person name="Hyun D.-W."/>
            <person name="Bae J.-W."/>
        </authorList>
    </citation>
    <scope>NUCLEOTIDE SEQUENCE [LARGE SCALE GENOMIC DNA]</scope>
    <source>
        <strain evidence="10 11">HDW9C</strain>
    </source>
</reference>
<dbReference type="EC" id="2.3.1.9" evidence="2"/>
<feature type="active site" description="Proton acceptor" evidence="6">
    <location>
        <position position="344"/>
    </location>
</feature>